<sequence length="70" mass="7983">LVFNSRQGAKGAFISTNPTSYVFLVRQVFSKFLGLHFHKSRQKATLFYSILYRLSPSNIILILNNKGGNY</sequence>
<proteinExistence type="predicted"/>
<dbReference type="AlphaFoldDB" id="A0A0K2VE41"/>
<dbReference type="EMBL" id="HACA01031427">
    <property type="protein sequence ID" value="CDW48788.1"/>
    <property type="molecule type" value="Transcribed_RNA"/>
</dbReference>
<reference evidence="1" key="1">
    <citation type="submission" date="2014-05" db="EMBL/GenBank/DDBJ databases">
        <authorList>
            <person name="Chronopoulou M."/>
        </authorList>
    </citation>
    <scope>NUCLEOTIDE SEQUENCE</scope>
    <source>
        <tissue evidence="1">Whole organism</tissue>
    </source>
</reference>
<feature type="non-terminal residue" evidence="1">
    <location>
        <position position="1"/>
    </location>
</feature>
<protein>
    <submittedName>
        <fullName evidence="1">Uncharacterized protein</fullName>
    </submittedName>
</protein>
<feature type="non-terminal residue" evidence="1">
    <location>
        <position position="70"/>
    </location>
</feature>
<evidence type="ECO:0000313" key="1">
    <source>
        <dbReference type="EMBL" id="CDW48788.1"/>
    </source>
</evidence>
<name>A0A0K2VE41_LEPSM</name>
<accession>A0A0K2VE41</accession>
<organism evidence="1">
    <name type="scientific">Lepeophtheirus salmonis</name>
    <name type="common">Salmon louse</name>
    <name type="synonym">Caligus salmonis</name>
    <dbReference type="NCBI Taxonomy" id="72036"/>
    <lineage>
        <taxon>Eukaryota</taxon>
        <taxon>Metazoa</taxon>
        <taxon>Ecdysozoa</taxon>
        <taxon>Arthropoda</taxon>
        <taxon>Crustacea</taxon>
        <taxon>Multicrustacea</taxon>
        <taxon>Hexanauplia</taxon>
        <taxon>Copepoda</taxon>
        <taxon>Siphonostomatoida</taxon>
        <taxon>Caligidae</taxon>
        <taxon>Lepeophtheirus</taxon>
    </lineage>
</organism>